<keyword evidence="3" id="KW-1185">Reference proteome</keyword>
<evidence type="ECO:0000313" key="2">
    <source>
        <dbReference type="EMBL" id="AFM26201.1"/>
    </source>
</evidence>
<gene>
    <name evidence="2" type="ordered locus">Desti_3552</name>
</gene>
<dbReference type="OrthoDB" id="5297629at2"/>
<dbReference type="RefSeq" id="WP_014811332.1">
    <property type="nucleotide sequence ID" value="NC_018025.1"/>
</dbReference>
<dbReference type="Pfam" id="PF09345">
    <property type="entry name" value="SiaC"/>
    <property type="match status" value="1"/>
</dbReference>
<accession>I4C9G0</accession>
<dbReference type="EMBL" id="CP003360">
    <property type="protein sequence ID" value="AFM26201.1"/>
    <property type="molecule type" value="Genomic_DNA"/>
</dbReference>
<evidence type="ECO:0000313" key="3">
    <source>
        <dbReference type="Proteomes" id="UP000006055"/>
    </source>
</evidence>
<dbReference type="AlphaFoldDB" id="I4C9G0"/>
<protein>
    <recommendedName>
        <fullName evidence="1">SiaC family regulatory phosphoprotein domain-containing protein</fullName>
    </recommendedName>
</protein>
<dbReference type="HOGENOM" id="CLU_129198_0_0_7"/>
<dbReference type="STRING" id="706587.Desti_3552"/>
<dbReference type="KEGG" id="dti:Desti_3552"/>
<proteinExistence type="predicted"/>
<evidence type="ECO:0000259" key="1">
    <source>
        <dbReference type="Pfam" id="PF09345"/>
    </source>
</evidence>
<feature type="domain" description="SiaC family regulatory phosphoprotein" evidence="1">
    <location>
        <begin position="7"/>
        <end position="125"/>
    </location>
</feature>
<name>I4C9G0_DESTA</name>
<dbReference type="Proteomes" id="UP000006055">
    <property type="component" value="Chromosome"/>
</dbReference>
<sequence length="129" mass="14831">MNHLILDATKSTPSVHFDAATGVLELKGKSYPENAARYYEPILQWVNECLNECEDKGIVLNLEMIYLNSSSSKAFLNLFDMLDRFAKKGRKVVINWRYLEDNDTALECGEEFMEDLEAVTFNLVKIENE</sequence>
<organism evidence="2 3">
    <name type="scientific">Desulfomonile tiedjei (strain ATCC 49306 / DSM 6799 / DCB-1)</name>
    <dbReference type="NCBI Taxonomy" id="706587"/>
    <lineage>
        <taxon>Bacteria</taxon>
        <taxon>Pseudomonadati</taxon>
        <taxon>Thermodesulfobacteriota</taxon>
        <taxon>Desulfomonilia</taxon>
        <taxon>Desulfomonilales</taxon>
        <taxon>Desulfomonilaceae</taxon>
        <taxon>Desulfomonile</taxon>
    </lineage>
</organism>
<dbReference type="eggNOG" id="ENOG50312WH">
    <property type="taxonomic scope" value="Bacteria"/>
</dbReference>
<reference evidence="3" key="1">
    <citation type="submission" date="2012-06" db="EMBL/GenBank/DDBJ databases">
        <title>Complete sequence of chromosome of Desulfomonile tiedjei DSM 6799.</title>
        <authorList>
            <person name="Lucas S."/>
            <person name="Copeland A."/>
            <person name="Lapidus A."/>
            <person name="Glavina del Rio T."/>
            <person name="Dalin E."/>
            <person name="Tice H."/>
            <person name="Bruce D."/>
            <person name="Goodwin L."/>
            <person name="Pitluck S."/>
            <person name="Peters L."/>
            <person name="Ovchinnikova G."/>
            <person name="Zeytun A."/>
            <person name="Lu M."/>
            <person name="Kyrpides N."/>
            <person name="Mavromatis K."/>
            <person name="Ivanova N."/>
            <person name="Brettin T."/>
            <person name="Detter J.C."/>
            <person name="Han C."/>
            <person name="Larimer F."/>
            <person name="Land M."/>
            <person name="Hauser L."/>
            <person name="Markowitz V."/>
            <person name="Cheng J.-F."/>
            <person name="Hugenholtz P."/>
            <person name="Woyke T."/>
            <person name="Wu D."/>
            <person name="Spring S."/>
            <person name="Schroeder M."/>
            <person name="Brambilla E."/>
            <person name="Klenk H.-P."/>
            <person name="Eisen J.A."/>
        </authorList>
    </citation>
    <scope>NUCLEOTIDE SEQUENCE [LARGE SCALE GENOMIC DNA]</scope>
    <source>
        <strain evidence="3">ATCC 49306 / DSM 6799 / DCB-1</strain>
    </source>
</reference>
<dbReference type="InterPro" id="IPR018530">
    <property type="entry name" value="SiaC"/>
</dbReference>